<feature type="compositionally biased region" description="Low complexity" evidence="9">
    <location>
        <begin position="760"/>
        <end position="771"/>
    </location>
</feature>
<feature type="compositionally biased region" description="Basic and acidic residues" evidence="9">
    <location>
        <begin position="1140"/>
        <end position="1158"/>
    </location>
</feature>
<keyword evidence="5" id="KW-0805">Transcription regulation</keyword>
<feature type="compositionally biased region" description="Basic and acidic residues" evidence="9">
    <location>
        <begin position="467"/>
        <end position="511"/>
    </location>
</feature>
<dbReference type="GO" id="GO:0000976">
    <property type="term" value="F:transcription cis-regulatory region binding"/>
    <property type="evidence" value="ECO:0007669"/>
    <property type="project" value="TreeGrafter"/>
</dbReference>
<sequence>MGTRLRDVDHFRERIACLIHQPSFSTDEPPYLSVGTEVSAKYKGAFCEAKVRKVDKTVKCKVSFKLGSGTYTVLDSSIKGTLRVGASVEAKHPEKKEFFEATITKIQDCSQYTVVFDDGDITTLRRSALCLKSGRHFAESETLDQLPLTHPEHFSNPVVGGGGRRGRRCLLRDDSSGDEDTTRKGKAKEEKEANIGKVVCVELGDKKKVKDNWFPGLVVSPNAQDTVQIRVKDEYLIRSFSDGRYYTVPKKEASEFTREIGIKVDNNTLKTAVEKALHFIDKDELPPHWDRELLFGLVESDVNTDSDDGLDSDSSDDEPREEKDHFVAQLYKFMDDRGTPINNCPSIGGKDLDLYKLFNVVHKLNGYNRVTNRNQWKNVSTKLGLGITTSIITQVKHAYKKYLHSFEDFYRKLGCTMVSHPRNNRARNKSGRSLIRDRDRATPSNPLKVKCDLNSSDNSKSNSKSDQVTEKDNAPDTKSKEEILDKKEDKKPKEEEPEKGTKGKNVKKEALEVDEVSESEDSVSVSEEAYSISRPTSSLRKKFPTLKASPVVVREKRKADGSPDGRKVKRTRMLKSRSSSGSDIKATSDGEDDSKGKETPYQRNTTRSRSKEDTKIKKDSEKDKKPKTVGNNSDTQKKTMPVKAKKSDNDEAHIQKKGRKRRNTDTGGKSPSAADEDLNLPCLPPYKNVFIGDILKIYYGAPGETKVIYEAKVVDIKENDSGETIYLVHYAGWNSRYDEWVKRNKIADNLNWTPARNKASSVTRQTSKSSSGQKRKTVAGKVESSGSLNTRATTPSSGPTSRNKSATTTPAQLGGKRVTRNTGELKLPKRTRRISGQTDISLDSESDSDQGESVSDGEGSKKALPVNKEETLATTPTSKNACPKKIVRSTKKKVVKKSGDKTPESNEEETVKAKRTKKGGTPKEKEVKDEKFSNDDDADHKICDEPKGRDFDLNEIRSELKGIDKAVKVGTELATPEGTQDSAKVASDAFTKTPVVDERTVVTTAPPQPPPSPVSMPSKEEEKEPKVEEKATEKKDVNDDIYEFKEPEPFEYQEVLRPMNRIYDEGDRSPDKAMKKTTTLPEKKDVCKFEVDVKSRFRKTIGKKMKEVCSGSELKKESILKPDKPEALPKMDNFLTTHDYSTKTPEKEIPVLKMETDVQKSVSPEPVRVHSAVLEEQSASEKKPPGLKMEDSPEKESTVKSQLEVQSCKSPHASKLSPEPPNLTPVGNAVFSSSRSPLLNLINEERKPPDFKKSENSQEDEDDPISAAIQRVIAQSSMDDDSDEMELFTVTSSSDPAIVEEVTNLPKNTQPISEPKSEILVTKKMSSKRKSSGKRIMLSKEFVMDDSSSESDSDSAEERLVIVNEDESTNDSNRSQKTIAVATEEERKAVTPTAENRFKKTEEAKGPSTDSSVPKKFHPGDSSSSKKSSGLSKVVEDEWKQQKHDKPSEEEGENNLRSLLCEETIPGSPAPPTENKELAEPKVNVLEIQFASGSQPVALPPPPPLNGAKRDGNDAAVVMDNTPPTTPESNLSSMSGSPRDDRVGSSSLDNESSKSLRDSSEVDVDNDPDQRVKNLDFPKKPDKDPESPSKKKWHNRKRSESLSEVTKRIRQPVGRPPKTKDLGSDSDDTSENSQTGTHNVNTESLLNSRSQKPSKYNFFCELDPELDATQRIALLEQKLQECRKTYMNVKSKLASIDRRRKKLRRREREGRRRKVSGKNLESQAEN</sequence>
<gene>
    <name evidence="11" type="ORF">RUM43_007888</name>
</gene>
<feature type="compositionally biased region" description="Basic and acidic residues" evidence="9">
    <location>
        <begin position="1434"/>
        <end position="1449"/>
    </location>
</feature>
<feature type="region of interest" description="Disordered" evidence="9">
    <location>
        <begin position="149"/>
        <end position="188"/>
    </location>
</feature>
<evidence type="ECO:0000256" key="1">
    <source>
        <dbReference type="ARBA" id="ARBA00022499"/>
    </source>
</evidence>
<feature type="region of interest" description="Disordered" evidence="9">
    <location>
        <begin position="420"/>
        <end position="678"/>
    </location>
</feature>
<feature type="compositionally biased region" description="Basic residues" evidence="9">
    <location>
        <begin position="885"/>
        <end position="896"/>
    </location>
</feature>
<evidence type="ECO:0000256" key="6">
    <source>
        <dbReference type="ARBA" id="ARBA00023125"/>
    </source>
</evidence>
<feature type="compositionally biased region" description="Low complexity" evidence="9">
    <location>
        <begin position="454"/>
        <end position="466"/>
    </location>
</feature>
<organism evidence="11 12">
    <name type="scientific">Polyplax serrata</name>
    <name type="common">Common mouse louse</name>
    <dbReference type="NCBI Taxonomy" id="468196"/>
    <lineage>
        <taxon>Eukaryota</taxon>
        <taxon>Metazoa</taxon>
        <taxon>Ecdysozoa</taxon>
        <taxon>Arthropoda</taxon>
        <taxon>Hexapoda</taxon>
        <taxon>Insecta</taxon>
        <taxon>Pterygota</taxon>
        <taxon>Neoptera</taxon>
        <taxon>Paraneoptera</taxon>
        <taxon>Psocodea</taxon>
        <taxon>Troctomorpha</taxon>
        <taxon>Phthiraptera</taxon>
        <taxon>Anoplura</taxon>
        <taxon>Polyplacidae</taxon>
        <taxon>Polyplax</taxon>
    </lineage>
</organism>
<evidence type="ECO:0000259" key="10">
    <source>
        <dbReference type="PROSITE" id="PS51011"/>
    </source>
</evidence>
<protein>
    <recommendedName>
        <fullName evidence="10">ARID domain-containing protein</fullName>
    </recommendedName>
</protein>
<dbReference type="SMART" id="SM01014">
    <property type="entry name" value="ARID"/>
    <property type="match status" value="1"/>
</dbReference>
<feature type="region of interest" description="Disordered" evidence="9">
    <location>
        <begin position="1693"/>
        <end position="1726"/>
    </location>
</feature>
<keyword evidence="4" id="KW-0156">Chromatin regulator</keyword>
<evidence type="ECO:0000256" key="5">
    <source>
        <dbReference type="ARBA" id="ARBA00023015"/>
    </source>
</evidence>
<keyword evidence="8" id="KW-0539">Nucleus</keyword>
<keyword evidence="2" id="KW-0597">Phosphoprotein</keyword>
<dbReference type="GO" id="GO:0006325">
    <property type="term" value="P:chromatin organization"/>
    <property type="evidence" value="ECO:0007669"/>
    <property type="project" value="UniProtKB-KW"/>
</dbReference>
<feature type="compositionally biased region" description="Basic and acidic residues" evidence="9">
    <location>
        <begin position="1551"/>
        <end position="1560"/>
    </location>
</feature>
<feature type="compositionally biased region" description="Low complexity" evidence="9">
    <location>
        <begin position="1422"/>
        <end position="1433"/>
    </location>
</feature>
<keyword evidence="1" id="KW-1017">Isopeptide bond</keyword>
<dbReference type="GO" id="GO:0006357">
    <property type="term" value="P:regulation of transcription by RNA polymerase II"/>
    <property type="evidence" value="ECO:0007669"/>
    <property type="project" value="TreeGrafter"/>
</dbReference>
<evidence type="ECO:0000313" key="11">
    <source>
        <dbReference type="EMBL" id="KAK6639615.1"/>
    </source>
</evidence>
<dbReference type="InterPro" id="IPR016197">
    <property type="entry name" value="Chromo-like_dom_sf"/>
</dbReference>
<keyword evidence="7" id="KW-0804">Transcription</keyword>
<feature type="compositionally biased region" description="Basic and acidic residues" evidence="9">
    <location>
        <begin position="1568"/>
        <end position="1589"/>
    </location>
</feature>
<evidence type="ECO:0000256" key="2">
    <source>
        <dbReference type="ARBA" id="ARBA00022553"/>
    </source>
</evidence>
<dbReference type="CDD" id="cd16100">
    <property type="entry name" value="ARID"/>
    <property type="match status" value="1"/>
</dbReference>
<dbReference type="SUPFAM" id="SSF46774">
    <property type="entry name" value="ARID-like"/>
    <property type="match status" value="1"/>
</dbReference>
<dbReference type="InterPro" id="IPR053820">
    <property type="entry name" value="MSL3_chromo-like"/>
</dbReference>
<dbReference type="SUPFAM" id="SSF54160">
    <property type="entry name" value="Chromo domain-like"/>
    <property type="match status" value="1"/>
</dbReference>
<dbReference type="CDD" id="cd20390">
    <property type="entry name" value="Tudor_ARID4_rpt2"/>
    <property type="match status" value="1"/>
</dbReference>
<feature type="compositionally biased region" description="Basic and acidic residues" evidence="9">
    <location>
        <begin position="553"/>
        <end position="566"/>
    </location>
</feature>
<feature type="compositionally biased region" description="Polar residues" evidence="9">
    <location>
        <begin position="1631"/>
        <end position="1653"/>
    </location>
</feature>
<dbReference type="InterPro" id="IPR036431">
    <property type="entry name" value="ARID_dom_sf"/>
</dbReference>
<evidence type="ECO:0000256" key="3">
    <source>
        <dbReference type="ARBA" id="ARBA00022843"/>
    </source>
</evidence>
<dbReference type="Proteomes" id="UP001372834">
    <property type="component" value="Unassembled WGS sequence"/>
</dbReference>
<dbReference type="InterPro" id="IPR002999">
    <property type="entry name" value="Tudor"/>
</dbReference>
<feature type="compositionally biased region" description="Basic and acidic residues" evidence="9">
    <location>
        <begin position="170"/>
        <end position="188"/>
    </location>
</feature>
<dbReference type="PANTHER" id="PTHR13964">
    <property type="entry name" value="RBP-RELATED"/>
    <property type="match status" value="1"/>
</dbReference>
<dbReference type="CDD" id="cd20389">
    <property type="entry name" value="Tudor_ARID4_rpt1"/>
    <property type="match status" value="1"/>
</dbReference>
<dbReference type="Gene3D" id="1.10.150.60">
    <property type="entry name" value="ARID DNA-binding domain"/>
    <property type="match status" value="1"/>
</dbReference>
<dbReference type="SMART" id="SM00333">
    <property type="entry name" value="TUDOR"/>
    <property type="match status" value="1"/>
</dbReference>
<feature type="domain" description="ARID" evidence="10">
    <location>
        <begin position="320"/>
        <end position="411"/>
    </location>
</feature>
<feature type="compositionally biased region" description="Basic and acidic residues" evidence="9">
    <location>
        <begin position="1243"/>
        <end position="1256"/>
    </location>
</feature>
<feature type="compositionally biased region" description="Basic and acidic residues" evidence="9">
    <location>
        <begin position="1113"/>
        <end position="1129"/>
    </location>
</feature>
<proteinExistence type="predicted"/>
<dbReference type="Pfam" id="PF22732">
    <property type="entry name" value="MSL3_chromo-like"/>
    <property type="match status" value="1"/>
</dbReference>
<dbReference type="InterPro" id="IPR001606">
    <property type="entry name" value="ARID_dom"/>
</dbReference>
<feature type="compositionally biased region" description="Basic and acidic residues" evidence="9">
    <location>
        <begin position="1179"/>
        <end position="1198"/>
    </location>
</feature>
<feature type="compositionally biased region" description="Basic and acidic residues" evidence="9">
    <location>
        <begin position="921"/>
        <end position="949"/>
    </location>
</feature>
<feature type="region of interest" description="Disordered" evidence="9">
    <location>
        <begin position="757"/>
        <end position="949"/>
    </location>
</feature>
<dbReference type="SMART" id="SM00298">
    <property type="entry name" value="CHROMO"/>
    <property type="match status" value="1"/>
</dbReference>
<dbReference type="InterPro" id="IPR051232">
    <property type="entry name" value="ARID/SWI1_ChromRemod"/>
</dbReference>
<keyword evidence="3" id="KW-0832">Ubl conjugation</keyword>
<dbReference type="Pfam" id="PF01388">
    <property type="entry name" value="ARID"/>
    <property type="match status" value="1"/>
</dbReference>
<dbReference type="InterPro" id="IPR000953">
    <property type="entry name" value="Chromo/chromo_shadow_dom"/>
</dbReference>
<dbReference type="SMART" id="SM00501">
    <property type="entry name" value="BRIGHT"/>
    <property type="match status" value="1"/>
</dbReference>
<evidence type="ECO:0000256" key="9">
    <source>
        <dbReference type="SAM" id="MobiDB-lite"/>
    </source>
</evidence>
<reference evidence="11 12" key="1">
    <citation type="submission" date="2023-10" db="EMBL/GenBank/DDBJ databases">
        <title>Genomes of two closely related lineages of the louse Polyplax serrata with different host specificities.</title>
        <authorList>
            <person name="Martinu J."/>
            <person name="Tarabai H."/>
            <person name="Stefka J."/>
            <person name="Hypsa V."/>
        </authorList>
    </citation>
    <scope>NUCLEOTIDE SEQUENCE [LARGE SCALE GENOMIC DNA]</scope>
    <source>
        <strain evidence="11">HR10_N</strain>
    </source>
</reference>
<feature type="compositionally biased region" description="Basic and acidic residues" evidence="9">
    <location>
        <begin position="897"/>
        <end position="912"/>
    </location>
</feature>
<dbReference type="SUPFAM" id="SSF63748">
    <property type="entry name" value="Tudor/PWWP/MBT"/>
    <property type="match status" value="1"/>
</dbReference>
<dbReference type="Gene3D" id="2.30.30.140">
    <property type="match status" value="3"/>
</dbReference>
<dbReference type="PROSITE" id="PS51011">
    <property type="entry name" value="ARID"/>
    <property type="match status" value="1"/>
</dbReference>
<dbReference type="GO" id="GO:0005694">
    <property type="term" value="C:chromosome"/>
    <property type="evidence" value="ECO:0007669"/>
    <property type="project" value="UniProtKB-ARBA"/>
</dbReference>
<feature type="compositionally biased region" description="Polar residues" evidence="9">
    <location>
        <begin position="784"/>
        <end position="811"/>
    </location>
</feature>
<feature type="region of interest" description="Disordered" evidence="9">
    <location>
        <begin position="996"/>
        <end position="1043"/>
    </location>
</feature>
<dbReference type="InterPro" id="IPR012603">
    <property type="entry name" value="ARID4A/B_PWWP"/>
</dbReference>
<feature type="compositionally biased region" description="Polar residues" evidence="9">
    <location>
        <begin position="1527"/>
        <end position="1536"/>
    </location>
</feature>
<feature type="compositionally biased region" description="Basic and acidic residues" evidence="9">
    <location>
        <begin position="1396"/>
        <end position="1405"/>
    </location>
</feature>
<dbReference type="PANTHER" id="PTHR13964:SF27">
    <property type="entry name" value="HAT-TRICK, ISOFORM D"/>
    <property type="match status" value="1"/>
</dbReference>
<feature type="compositionally biased region" description="Basic residues" evidence="9">
    <location>
        <begin position="1698"/>
        <end position="1716"/>
    </location>
</feature>
<feature type="compositionally biased region" description="Polar residues" evidence="9">
    <location>
        <begin position="1199"/>
        <end position="1209"/>
    </location>
</feature>
<keyword evidence="6" id="KW-0238">DNA-binding</keyword>
<feature type="compositionally biased region" description="Basic and acidic residues" evidence="9">
    <location>
        <begin position="1598"/>
        <end position="1607"/>
    </location>
</feature>
<evidence type="ECO:0000256" key="8">
    <source>
        <dbReference type="ARBA" id="ARBA00023242"/>
    </source>
</evidence>
<feature type="compositionally biased region" description="Basic and acidic residues" evidence="9">
    <location>
        <begin position="609"/>
        <end position="626"/>
    </location>
</feature>
<comment type="caution">
    <text evidence="11">The sequence shown here is derived from an EMBL/GenBank/DDBJ whole genome shotgun (WGS) entry which is preliminary data.</text>
</comment>
<feature type="compositionally biased region" description="Acidic residues" evidence="9">
    <location>
        <begin position="512"/>
        <end position="521"/>
    </location>
</feature>
<evidence type="ECO:0000256" key="7">
    <source>
        <dbReference type="ARBA" id="ARBA00023163"/>
    </source>
</evidence>
<dbReference type="GO" id="GO:0005634">
    <property type="term" value="C:nucleus"/>
    <property type="evidence" value="ECO:0007669"/>
    <property type="project" value="TreeGrafter"/>
</dbReference>
<dbReference type="EMBL" id="JAWJWE010000003">
    <property type="protein sequence ID" value="KAK6639615.1"/>
    <property type="molecule type" value="Genomic_DNA"/>
</dbReference>
<name>A0AAN8S5T4_POLSC</name>
<evidence type="ECO:0000256" key="4">
    <source>
        <dbReference type="ARBA" id="ARBA00022853"/>
    </source>
</evidence>
<dbReference type="Pfam" id="PF08169">
    <property type="entry name" value="RBB1NT"/>
    <property type="match status" value="1"/>
</dbReference>
<accession>A0AAN8S5T4</accession>
<feature type="region of interest" description="Disordered" evidence="9">
    <location>
        <begin position="1302"/>
        <end position="1653"/>
    </location>
</feature>
<feature type="compositionally biased region" description="Basic and acidic residues" evidence="9">
    <location>
        <begin position="645"/>
        <end position="654"/>
    </location>
</feature>
<evidence type="ECO:0000313" key="12">
    <source>
        <dbReference type="Proteomes" id="UP001372834"/>
    </source>
</evidence>
<feature type="compositionally biased region" description="Basic and acidic residues" evidence="9">
    <location>
        <begin position="1018"/>
        <end position="1043"/>
    </location>
</feature>
<feature type="region of interest" description="Disordered" evidence="9">
    <location>
        <begin position="1111"/>
        <end position="1266"/>
    </location>
</feature>